<dbReference type="GO" id="GO:0034063">
    <property type="term" value="P:stress granule assembly"/>
    <property type="evidence" value="ECO:0007669"/>
    <property type="project" value="TreeGrafter"/>
</dbReference>
<dbReference type="WBParaSite" id="EgrG_000832300">
    <property type="protein sequence ID" value="EgrG_000832300"/>
    <property type="gene ID" value="EgrG_000832300"/>
</dbReference>
<dbReference type="EMBL" id="LK028576">
    <property type="protein sequence ID" value="CDS15918.1"/>
    <property type="molecule type" value="Genomic_DNA"/>
</dbReference>
<dbReference type="OrthoDB" id="2275718at2759"/>
<reference evidence="3 4" key="1">
    <citation type="journal article" date="2013" name="Nature">
        <title>The genomes of four tapeworm species reveal adaptations to parasitism.</title>
        <authorList>
            <person name="Tsai I.J."/>
            <person name="Zarowiecki M."/>
            <person name="Holroyd N."/>
            <person name="Garciarrubio A."/>
            <person name="Sanchez-Flores A."/>
            <person name="Brooks K.L."/>
            <person name="Tracey A."/>
            <person name="Bobes R.J."/>
            <person name="Fragoso G."/>
            <person name="Sciutto E."/>
            <person name="Aslett M."/>
            <person name="Beasley H."/>
            <person name="Bennett H.M."/>
            <person name="Cai J."/>
            <person name="Camicia F."/>
            <person name="Clark R."/>
            <person name="Cucher M."/>
            <person name="De Silva N."/>
            <person name="Day T.A."/>
            <person name="Deplazes P."/>
            <person name="Estrada K."/>
            <person name="Fernandez C."/>
            <person name="Holland P.W."/>
            <person name="Hou J."/>
            <person name="Hu S."/>
            <person name="Huckvale T."/>
            <person name="Hung S.S."/>
            <person name="Kamenetzky L."/>
            <person name="Keane J.A."/>
            <person name="Kiss F."/>
            <person name="Koziol U."/>
            <person name="Lambert O."/>
            <person name="Liu K."/>
            <person name="Luo X."/>
            <person name="Luo Y."/>
            <person name="Macchiaroli N."/>
            <person name="Nichol S."/>
            <person name="Paps J."/>
            <person name="Parkinson J."/>
            <person name="Pouchkina-Stantcheva N."/>
            <person name="Riddiford N."/>
            <person name="Rosenzvit M."/>
            <person name="Salinas G."/>
            <person name="Wasmuth J.D."/>
            <person name="Zamanian M."/>
            <person name="Zheng Y."/>
            <person name="Cai X."/>
            <person name="Soberon X."/>
            <person name="Olson P.D."/>
            <person name="Laclette J.P."/>
            <person name="Brehm K."/>
            <person name="Berriman M."/>
            <person name="Garciarrubio A."/>
            <person name="Bobes R.J."/>
            <person name="Fragoso G."/>
            <person name="Sanchez-Flores A."/>
            <person name="Estrada K."/>
            <person name="Cevallos M.A."/>
            <person name="Morett E."/>
            <person name="Gonzalez V."/>
            <person name="Portillo T."/>
            <person name="Ochoa-Leyva A."/>
            <person name="Jose M.V."/>
            <person name="Sciutto E."/>
            <person name="Landa A."/>
            <person name="Jimenez L."/>
            <person name="Valdes V."/>
            <person name="Carrero J.C."/>
            <person name="Larralde C."/>
            <person name="Morales-Montor J."/>
            <person name="Limon-Lason J."/>
            <person name="Soberon X."/>
            <person name="Laclette J.P."/>
        </authorList>
    </citation>
    <scope>NUCLEOTIDE SEQUENCE [LARGE SCALE GENOMIC DNA]</scope>
</reference>
<feature type="domain" description="LsmAD" evidence="2">
    <location>
        <begin position="163"/>
        <end position="232"/>
    </location>
</feature>
<feature type="compositionally biased region" description="Basic and acidic residues" evidence="1">
    <location>
        <begin position="262"/>
        <end position="274"/>
    </location>
</feature>
<dbReference type="Pfam" id="PF06741">
    <property type="entry name" value="LsmAD"/>
    <property type="match status" value="1"/>
</dbReference>
<gene>
    <name evidence="3" type="ORF">EgrG_000832300</name>
</gene>
<name>A0A068W8K4_ECHGR</name>
<reference evidence="5" key="3">
    <citation type="submission" date="2020-10" db="UniProtKB">
        <authorList>
            <consortium name="WormBaseParasite"/>
        </authorList>
    </citation>
    <scope>IDENTIFICATION</scope>
</reference>
<feature type="region of interest" description="Disordered" evidence="1">
    <location>
        <begin position="736"/>
        <end position="755"/>
    </location>
</feature>
<evidence type="ECO:0000313" key="3">
    <source>
        <dbReference type="EMBL" id="CDS15918.1"/>
    </source>
</evidence>
<feature type="compositionally biased region" description="Polar residues" evidence="1">
    <location>
        <begin position="287"/>
        <end position="301"/>
    </location>
</feature>
<feature type="compositionally biased region" description="Polar residues" evidence="1">
    <location>
        <begin position="309"/>
        <end position="326"/>
    </location>
</feature>
<feature type="compositionally biased region" description="Polar residues" evidence="1">
    <location>
        <begin position="449"/>
        <end position="467"/>
    </location>
</feature>
<evidence type="ECO:0000313" key="5">
    <source>
        <dbReference type="WBParaSite" id="EgrG_000832300"/>
    </source>
</evidence>
<dbReference type="GO" id="GO:0010494">
    <property type="term" value="C:cytoplasmic stress granule"/>
    <property type="evidence" value="ECO:0007669"/>
    <property type="project" value="TreeGrafter"/>
</dbReference>
<dbReference type="InterPro" id="IPR045117">
    <property type="entry name" value="ATXN2-like"/>
</dbReference>
<dbReference type="Proteomes" id="UP000492820">
    <property type="component" value="Unassembled WGS sequence"/>
</dbReference>
<dbReference type="GO" id="GO:0003729">
    <property type="term" value="F:mRNA binding"/>
    <property type="evidence" value="ECO:0007669"/>
    <property type="project" value="TreeGrafter"/>
</dbReference>
<feature type="compositionally biased region" description="Polar residues" evidence="1">
    <location>
        <begin position="565"/>
        <end position="585"/>
    </location>
</feature>
<dbReference type="AlphaFoldDB" id="A0A068W8K4"/>
<feature type="compositionally biased region" description="Basic residues" evidence="1">
    <location>
        <begin position="1"/>
        <end position="15"/>
    </location>
</feature>
<evidence type="ECO:0000259" key="2">
    <source>
        <dbReference type="SMART" id="SM01272"/>
    </source>
</evidence>
<protein>
    <submittedName>
        <fullName evidence="3 5">Ataxin 2 N terminaldomain containing protein</fullName>
    </submittedName>
</protein>
<feature type="region of interest" description="Disordered" evidence="1">
    <location>
        <begin position="449"/>
        <end position="489"/>
    </location>
</feature>
<evidence type="ECO:0000256" key="1">
    <source>
        <dbReference type="SAM" id="MobiDB-lite"/>
    </source>
</evidence>
<sequence length="755" mass="80794">MLLRPRKKPPTHHPKLSTAPGSSSSEIGLFSSPHLTYQFARCFMGNVGEISTPTYDYVGVIKAVAPNGGFGMKFVRSAPRGSNDGPFRLDEDKVIPLSDIQKIIVRNVNSVEVQKDESSFQLDDPDTCLQHFFTSNEDAEAFSLTSDEHFPPDQMFEVNKQKYNVTSSYRENLEGYTVPLDKTDPEFKAKEEYYAKVAKEIEDNKCLASAWESLADGEAENEELKFSAVLQDGVQGREFKNTFVRTNKKGGRGNNRASLPREYSEVHKSTETKSLKSNSAPLRDQNKSCSDSTPSKASSDTALEKVSPKPSSHESPTMDASENASASPEKDSLKPAESVGKREDKKKGFLDPDAPEFKPAGIIKPLESAGLAGATFNPAAYSQPMPLSVSGFAVSGQHPLPNGPTPAVQFNLPSSVPCVLSSAMASQFTTLRHPQINFSPQHLAMVSQQLSAPGSLSSQPSVAQSAVGSRGPRQSVPAGNYSKQRSIDQANTASQQLPFPIFPQGFPIVQAASYSIGVPLISPVTGNFHTTAYSGMHAFTGTVSASQASGQQSSATSHSTQPPSGQVNHLQPSSQAITSSSQVQGAQFHPGYSPHPGSVQGPAGIAAYPQYSTGQLIGSQAPPGSLGYYSQPVYQAPGLIPFPIQQVGAGGQPQIGSQLHNQGQQSLMPSQPLQLQAAQQPGTVQSVQQQPQPHLFFTAGPYQLSPQQMLAQAMTMGVAHQGVPNTFSIPQTVHPQPHPVQLYMPQQPNGTGSNL</sequence>
<dbReference type="InterPro" id="IPR009604">
    <property type="entry name" value="LsmAD_domain"/>
</dbReference>
<feature type="compositionally biased region" description="Low complexity" evidence="1">
    <location>
        <begin position="544"/>
        <end position="564"/>
    </location>
</feature>
<feature type="compositionally biased region" description="Polar residues" evidence="1">
    <location>
        <begin position="744"/>
        <end position="755"/>
    </location>
</feature>
<accession>A0A068W8K4</accession>
<dbReference type="SMART" id="SM01272">
    <property type="entry name" value="LsmAD"/>
    <property type="match status" value="1"/>
</dbReference>
<feature type="compositionally biased region" description="Basic and acidic residues" evidence="1">
    <location>
        <begin position="328"/>
        <end position="350"/>
    </location>
</feature>
<feature type="region of interest" description="Disordered" evidence="1">
    <location>
        <begin position="1"/>
        <end position="25"/>
    </location>
</feature>
<proteinExistence type="predicted"/>
<dbReference type="PANTHER" id="PTHR12854">
    <property type="entry name" value="ATAXIN 2-RELATED"/>
    <property type="match status" value="1"/>
</dbReference>
<dbReference type="PANTHER" id="PTHR12854:SF7">
    <property type="entry name" value="ATAXIN-2 HOMOLOG"/>
    <property type="match status" value="1"/>
</dbReference>
<feature type="region of interest" description="Disordered" evidence="1">
    <location>
        <begin position="544"/>
        <end position="604"/>
    </location>
</feature>
<feature type="region of interest" description="Disordered" evidence="1">
    <location>
        <begin position="245"/>
        <end position="357"/>
    </location>
</feature>
<organism evidence="3">
    <name type="scientific">Echinococcus granulosus</name>
    <name type="common">Hydatid tapeworm</name>
    <dbReference type="NCBI Taxonomy" id="6210"/>
    <lineage>
        <taxon>Eukaryota</taxon>
        <taxon>Metazoa</taxon>
        <taxon>Spiralia</taxon>
        <taxon>Lophotrochozoa</taxon>
        <taxon>Platyhelminthes</taxon>
        <taxon>Cestoda</taxon>
        <taxon>Eucestoda</taxon>
        <taxon>Cyclophyllidea</taxon>
        <taxon>Taeniidae</taxon>
        <taxon>Echinococcus</taxon>
        <taxon>Echinococcus granulosus group</taxon>
    </lineage>
</organism>
<evidence type="ECO:0000313" key="4">
    <source>
        <dbReference type="Proteomes" id="UP000492820"/>
    </source>
</evidence>
<reference evidence="3" key="2">
    <citation type="submission" date="2014-06" db="EMBL/GenBank/DDBJ databases">
        <authorList>
            <person name="Aslett M."/>
        </authorList>
    </citation>
    <scope>NUCLEOTIDE SEQUENCE</scope>
</reference>